<dbReference type="EMBL" id="VSSQ01044922">
    <property type="protein sequence ID" value="MPM98786.1"/>
    <property type="molecule type" value="Genomic_DNA"/>
</dbReference>
<feature type="transmembrane region" description="Helical" evidence="1">
    <location>
        <begin position="55"/>
        <end position="77"/>
    </location>
</feature>
<organism evidence="2">
    <name type="scientific">bioreactor metagenome</name>
    <dbReference type="NCBI Taxonomy" id="1076179"/>
    <lineage>
        <taxon>unclassified sequences</taxon>
        <taxon>metagenomes</taxon>
        <taxon>ecological metagenomes</taxon>
    </lineage>
</organism>
<comment type="caution">
    <text evidence="2">The sequence shown here is derived from an EMBL/GenBank/DDBJ whole genome shotgun (WGS) entry which is preliminary data.</text>
</comment>
<sequence>MSTTMRGDISEQAVLQRSARRAFLAETILWVGSYEALSVLLVDVGYHFFFGLHPAVFYGVTSVVFILVVLDIVGMSFRFQSAAALMRPMQKSLPSLLIWGTAVIIGGCI</sequence>
<feature type="transmembrane region" description="Helical" evidence="1">
    <location>
        <begin position="27"/>
        <end position="49"/>
    </location>
</feature>
<keyword evidence="1" id="KW-1133">Transmembrane helix</keyword>
<gene>
    <name evidence="2" type="ORF">SDC9_145976</name>
</gene>
<reference evidence="2" key="1">
    <citation type="submission" date="2019-08" db="EMBL/GenBank/DDBJ databases">
        <authorList>
            <person name="Kucharzyk K."/>
            <person name="Murdoch R.W."/>
            <person name="Higgins S."/>
            <person name="Loffler F."/>
        </authorList>
    </citation>
    <scope>NUCLEOTIDE SEQUENCE</scope>
</reference>
<protein>
    <submittedName>
        <fullName evidence="2">Uncharacterized protein</fullName>
    </submittedName>
</protein>
<keyword evidence="1" id="KW-0812">Transmembrane</keyword>
<dbReference type="AlphaFoldDB" id="A0A645EAV8"/>
<evidence type="ECO:0000256" key="1">
    <source>
        <dbReference type="SAM" id="Phobius"/>
    </source>
</evidence>
<name>A0A645EAV8_9ZZZZ</name>
<evidence type="ECO:0000313" key="2">
    <source>
        <dbReference type="EMBL" id="MPM98786.1"/>
    </source>
</evidence>
<keyword evidence="1" id="KW-0472">Membrane</keyword>
<proteinExistence type="predicted"/>
<accession>A0A645EAV8</accession>